<dbReference type="EMBL" id="CP114040">
    <property type="protein sequence ID" value="WAS89979.1"/>
    <property type="molecule type" value="Genomic_DNA"/>
</dbReference>
<feature type="compositionally biased region" description="Acidic residues" evidence="1">
    <location>
        <begin position="26"/>
        <end position="38"/>
    </location>
</feature>
<dbReference type="Gene3D" id="3.90.1580.10">
    <property type="entry name" value="paralog of FGE (formylglycine-generating enzyme)"/>
    <property type="match status" value="1"/>
</dbReference>
<evidence type="ECO:0000313" key="4">
    <source>
        <dbReference type="Proteomes" id="UP001164459"/>
    </source>
</evidence>
<feature type="domain" description="Sulfatase-modifying factor enzyme-like" evidence="2">
    <location>
        <begin position="59"/>
        <end position="281"/>
    </location>
</feature>
<dbReference type="PANTHER" id="PTHR23150:SF19">
    <property type="entry name" value="FORMYLGLYCINE-GENERATING ENZYME"/>
    <property type="match status" value="1"/>
</dbReference>
<organism evidence="3 4">
    <name type="scientific">Nannocystis punicea</name>
    <dbReference type="NCBI Taxonomy" id="2995304"/>
    <lineage>
        <taxon>Bacteria</taxon>
        <taxon>Pseudomonadati</taxon>
        <taxon>Myxococcota</taxon>
        <taxon>Polyangia</taxon>
        <taxon>Nannocystales</taxon>
        <taxon>Nannocystaceae</taxon>
        <taxon>Nannocystis</taxon>
    </lineage>
</organism>
<proteinExistence type="predicted"/>
<dbReference type="InterPro" id="IPR042095">
    <property type="entry name" value="SUMF_sf"/>
</dbReference>
<dbReference type="InterPro" id="IPR005532">
    <property type="entry name" value="SUMF_dom"/>
</dbReference>
<sequence>MMLSSTLFTLSACSIAPAGHCYPEDPAECDWPPDDSETSVEKAAEEAEKEAEEAECGETPGMACVPAGEFTRGGPGFDWNYPQRKAWISEFEIDVREVSIAEYKQCEAAGVCVAVTQEAPDDRPVEIQWGLAATYCEWRQARLPTEAEWEKAARGALDVRHYPWGDAEPDCDQMNHAPCQDPPALVATGVNPGGESPYGLLHMSGNAGEWVADWTTESGPSQFPYYDYYLTAPYEDPQGPASGDLRAWKGGSYRDTSPLAGHIAMHAHANPLIRAGFRCARSR</sequence>
<accession>A0ABY7GSY3</accession>
<dbReference type="PANTHER" id="PTHR23150">
    <property type="entry name" value="SULFATASE MODIFYING FACTOR 1, 2"/>
    <property type="match status" value="1"/>
</dbReference>
<dbReference type="InterPro" id="IPR016187">
    <property type="entry name" value="CTDL_fold"/>
</dbReference>
<feature type="region of interest" description="Disordered" evidence="1">
    <location>
        <begin position="26"/>
        <end position="52"/>
    </location>
</feature>
<dbReference type="Proteomes" id="UP001164459">
    <property type="component" value="Chromosome"/>
</dbReference>
<evidence type="ECO:0000313" key="3">
    <source>
        <dbReference type="EMBL" id="WAS89979.1"/>
    </source>
</evidence>
<evidence type="ECO:0000256" key="1">
    <source>
        <dbReference type="SAM" id="MobiDB-lite"/>
    </source>
</evidence>
<gene>
    <name evidence="3" type="ORF">O0S08_27615</name>
</gene>
<protein>
    <submittedName>
        <fullName evidence="3">SUMF1/EgtB/PvdO family nonheme iron enzyme</fullName>
    </submittedName>
</protein>
<name>A0ABY7GSY3_9BACT</name>
<keyword evidence="4" id="KW-1185">Reference proteome</keyword>
<dbReference type="InterPro" id="IPR051043">
    <property type="entry name" value="Sulfatase_Mod_Factor_Kinase"/>
</dbReference>
<reference evidence="3" key="1">
    <citation type="submission" date="2022-11" db="EMBL/GenBank/DDBJ databases">
        <title>Minimal conservation of predation-associated metabolite biosynthetic gene clusters underscores biosynthetic potential of Myxococcota including descriptions for ten novel species: Archangium lansinium sp. nov., Myxococcus landrumus sp. nov., Nannocystis bai.</title>
        <authorList>
            <person name="Ahearne A."/>
            <person name="Stevens C."/>
            <person name="Dowd S."/>
        </authorList>
    </citation>
    <scope>NUCLEOTIDE SEQUENCE</scope>
    <source>
        <strain evidence="3">Fl3</strain>
    </source>
</reference>
<evidence type="ECO:0000259" key="2">
    <source>
        <dbReference type="Pfam" id="PF03781"/>
    </source>
</evidence>
<dbReference type="Pfam" id="PF03781">
    <property type="entry name" value="FGE-sulfatase"/>
    <property type="match status" value="1"/>
</dbReference>
<dbReference type="SUPFAM" id="SSF56436">
    <property type="entry name" value="C-type lectin-like"/>
    <property type="match status" value="1"/>
</dbReference>
<dbReference type="RefSeq" id="WP_269032309.1">
    <property type="nucleotide sequence ID" value="NZ_CP114040.1"/>
</dbReference>